<reference evidence="1 2" key="1">
    <citation type="submission" date="2016-10" db="EMBL/GenBank/DDBJ databases">
        <authorList>
            <person name="de Groot N.N."/>
        </authorList>
    </citation>
    <scope>NUCLEOTIDE SEQUENCE [LARGE SCALE GENOMIC DNA]</scope>
    <source>
        <strain evidence="1 2">DSM 19938</strain>
    </source>
</reference>
<evidence type="ECO:0000313" key="2">
    <source>
        <dbReference type="Proteomes" id="UP000199532"/>
    </source>
</evidence>
<dbReference type="RefSeq" id="WP_090340417.1">
    <property type="nucleotide sequence ID" value="NZ_FNXY01000009.1"/>
</dbReference>
<dbReference type="PANTHER" id="PTHR42194">
    <property type="entry name" value="UPF0276 PROTEIN HI_1600"/>
    <property type="match status" value="1"/>
</dbReference>
<protein>
    <recommendedName>
        <fullName evidence="3">DUF692 domain-containing protein</fullName>
    </recommendedName>
</protein>
<dbReference type="Gene3D" id="3.20.20.150">
    <property type="entry name" value="Divalent-metal-dependent TIM barrel enzymes"/>
    <property type="match status" value="1"/>
</dbReference>
<accession>A0A1H6ZRW4</accession>
<sequence>MKPVLIGTTYEGGRPDFLEKLLPIVDYLEFSPDSLATSRNGVASINPEKLAELKEVNNKVDFLVHGVGLSIGSYDGVSKNYLKLLDELFENLDLKWHSEHLAYMFVEGINLGTMVTLPRTNETLSMVCDRVNIIQERYKIPFLLENVVSLLPEYHSHYSHADFLNRICDNTGCGLILDIYNLQCDAYNHGLNIESFLKELNCNHIKEFHLASGYMDSGFMTDIHAGLTSDTTLNLTQQILDSYRPANLEAITYELLDEFVERVGQEAIVNELEKLKVLFYEKSLATC</sequence>
<dbReference type="InterPro" id="IPR036237">
    <property type="entry name" value="Xyl_isomerase-like_sf"/>
</dbReference>
<keyword evidence="2" id="KW-1185">Reference proteome</keyword>
<gene>
    <name evidence="1" type="ORF">SAMN04487995_5300</name>
</gene>
<dbReference type="PANTHER" id="PTHR42194:SF1">
    <property type="entry name" value="UPF0276 PROTEIN HI_1600"/>
    <property type="match status" value="1"/>
</dbReference>
<organism evidence="1 2">
    <name type="scientific">Dyadobacter koreensis</name>
    <dbReference type="NCBI Taxonomy" id="408657"/>
    <lineage>
        <taxon>Bacteria</taxon>
        <taxon>Pseudomonadati</taxon>
        <taxon>Bacteroidota</taxon>
        <taxon>Cytophagia</taxon>
        <taxon>Cytophagales</taxon>
        <taxon>Spirosomataceae</taxon>
        <taxon>Dyadobacter</taxon>
    </lineage>
</organism>
<dbReference type="EMBL" id="FNXY01000009">
    <property type="protein sequence ID" value="SEJ56091.1"/>
    <property type="molecule type" value="Genomic_DNA"/>
</dbReference>
<dbReference type="Pfam" id="PF05114">
    <property type="entry name" value="MbnB_TglH_ChrH"/>
    <property type="match status" value="1"/>
</dbReference>
<dbReference type="Proteomes" id="UP000199532">
    <property type="component" value="Unassembled WGS sequence"/>
</dbReference>
<dbReference type="InterPro" id="IPR007801">
    <property type="entry name" value="MbnB/TglH/ChrH"/>
</dbReference>
<proteinExistence type="predicted"/>
<dbReference type="OrthoDB" id="9763101at2"/>
<dbReference type="STRING" id="408657.SAMN04487995_5300"/>
<name>A0A1H6ZRW4_9BACT</name>
<evidence type="ECO:0000313" key="1">
    <source>
        <dbReference type="EMBL" id="SEJ56091.1"/>
    </source>
</evidence>
<evidence type="ECO:0008006" key="3">
    <source>
        <dbReference type="Google" id="ProtNLM"/>
    </source>
</evidence>
<dbReference type="SUPFAM" id="SSF51658">
    <property type="entry name" value="Xylose isomerase-like"/>
    <property type="match status" value="1"/>
</dbReference>
<dbReference type="AlphaFoldDB" id="A0A1H6ZRW4"/>